<feature type="compositionally biased region" description="Polar residues" evidence="8">
    <location>
        <begin position="15"/>
        <end position="41"/>
    </location>
</feature>
<dbReference type="OrthoDB" id="407298at2759"/>
<keyword evidence="5" id="KW-0560">Oxidoreductase</keyword>
<dbReference type="Proteomes" id="UP000799779">
    <property type="component" value="Unassembled WGS sequence"/>
</dbReference>
<protein>
    <submittedName>
        <fullName evidence="10">Cloroperoxidase</fullName>
    </submittedName>
</protein>
<comment type="similarity">
    <text evidence="7">Belongs to the chloroperoxidase family.</text>
</comment>
<evidence type="ECO:0000256" key="5">
    <source>
        <dbReference type="ARBA" id="ARBA00023002"/>
    </source>
</evidence>
<keyword evidence="3" id="KW-0349">Heme</keyword>
<keyword evidence="4" id="KW-0479">Metal-binding</keyword>
<accession>A0A6A5WPH9</accession>
<evidence type="ECO:0000256" key="7">
    <source>
        <dbReference type="ARBA" id="ARBA00025795"/>
    </source>
</evidence>
<evidence type="ECO:0000313" key="11">
    <source>
        <dbReference type="Proteomes" id="UP000799779"/>
    </source>
</evidence>
<keyword evidence="2 10" id="KW-0575">Peroxidase</keyword>
<dbReference type="EMBL" id="ML977579">
    <property type="protein sequence ID" value="KAF2002081.1"/>
    <property type="molecule type" value="Genomic_DNA"/>
</dbReference>
<evidence type="ECO:0000256" key="3">
    <source>
        <dbReference type="ARBA" id="ARBA00022617"/>
    </source>
</evidence>
<proteinExistence type="inferred from homology"/>
<dbReference type="PROSITE" id="PS51405">
    <property type="entry name" value="HEME_HALOPEROXIDASE"/>
    <property type="match status" value="1"/>
</dbReference>
<comment type="cofactor">
    <cofactor evidence="1">
        <name>heme b</name>
        <dbReference type="ChEBI" id="CHEBI:60344"/>
    </cofactor>
</comment>
<evidence type="ECO:0000256" key="8">
    <source>
        <dbReference type="SAM" id="MobiDB-lite"/>
    </source>
</evidence>
<dbReference type="InterPro" id="IPR000028">
    <property type="entry name" value="Chloroperoxidase"/>
</dbReference>
<sequence>MAYMRNLKRQIPNLPLSQNEGNSGPIDSTTFSASEQYVNVGSGSGHEYQDPGPNDKRGPCPGLNAAANHNFLPRSGVPTIQQTVNGLAAAYGFGQEFAAALAVVAITLTGDPIGQKWSIGGPFTPVLGGLLSTPKGISFSHNTYESDASIVRQDAYLNGGDAVSVIVPQFKSLLDKAVNNEFTLDILRTHNKEKHDYSVANNPYFFQAPFAGLVPPIAHHFVVNLMSNHSAERPNGFLTKEVLKSFFAISGPDNALVWNSGKERIPNNWYRRPSSNPYDAARAGADVAILATRYPSVVRVGGNTGTVNSFTGVNVGDITGGVYNAQTLLEGNNALCFAFQAAQQAVPTSLSGLLGNIGPIIALVAQFINPVTNALDCPALNTFDQGAFNQFPGASYRP</sequence>
<dbReference type="SUPFAM" id="SSF47571">
    <property type="entry name" value="Cloroperoxidase"/>
    <property type="match status" value="1"/>
</dbReference>
<dbReference type="GO" id="GO:0046872">
    <property type="term" value="F:metal ion binding"/>
    <property type="evidence" value="ECO:0007669"/>
    <property type="project" value="UniProtKB-KW"/>
</dbReference>
<evidence type="ECO:0000313" key="10">
    <source>
        <dbReference type="EMBL" id="KAF2002081.1"/>
    </source>
</evidence>
<reference evidence="10" key="1">
    <citation type="journal article" date="2020" name="Stud. Mycol.">
        <title>101 Dothideomycetes genomes: a test case for predicting lifestyles and emergence of pathogens.</title>
        <authorList>
            <person name="Haridas S."/>
            <person name="Albert R."/>
            <person name="Binder M."/>
            <person name="Bloem J."/>
            <person name="Labutti K."/>
            <person name="Salamov A."/>
            <person name="Andreopoulos B."/>
            <person name="Baker S."/>
            <person name="Barry K."/>
            <person name="Bills G."/>
            <person name="Bluhm B."/>
            <person name="Cannon C."/>
            <person name="Castanera R."/>
            <person name="Culley D."/>
            <person name="Daum C."/>
            <person name="Ezra D."/>
            <person name="Gonzalez J."/>
            <person name="Henrissat B."/>
            <person name="Kuo A."/>
            <person name="Liang C."/>
            <person name="Lipzen A."/>
            <person name="Lutzoni F."/>
            <person name="Magnuson J."/>
            <person name="Mondo S."/>
            <person name="Nolan M."/>
            <person name="Ohm R."/>
            <person name="Pangilinan J."/>
            <person name="Park H.-J."/>
            <person name="Ramirez L."/>
            <person name="Alfaro M."/>
            <person name="Sun H."/>
            <person name="Tritt A."/>
            <person name="Yoshinaga Y."/>
            <person name="Zwiers L.-H."/>
            <person name="Turgeon B."/>
            <person name="Goodwin S."/>
            <person name="Spatafora J."/>
            <person name="Crous P."/>
            <person name="Grigoriev I."/>
        </authorList>
    </citation>
    <scope>NUCLEOTIDE SEQUENCE</scope>
    <source>
        <strain evidence="10">CBS 123094</strain>
    </source>
</reference>
<name>A0A6A5WPH9_9PLEO</name>
<organism evidence="10 11">
    <name type="scientific">Amniculicola lignicola CBS 123094</name>
    <dbReference type="NCBI Taxonomy" id="1392246"/>
    <lineage>
        <taxon>Eukaryota</taxon>
        <taxon>Fungi</taxon>
        <taxon>Dikarya</taxon>
        <taxon>Ascomycota</taxon>
        <taxon>Pezizomycotina</taxon>
        <taxon>Dothideomycetes</taxon>
        <taxon>Pleosporomycetidae</taxon>
        <taxon>Pleosporales</taxon>
        <taxon>Amniculicolaceae</taxon>
        <taxon>Amniculicola</taxon>
    </lineage>
</organism>
<dbReference type="GO" id="GO:0004601">
    <property type="term" value="F:peroxidase activity"/>
    <property type="evidence" value="ECO:0007669"/>
    <property type="project" value="UniProtKB-KW"/>
</dbReference>
<dbReference type="PANTHER" id="PTHR33577">
    <property type="entry name" value="STERIGMATOCYSTIN BIOSYNTHESIS PEROXIDASE STCC-RELATED"/>
    <property type="match status" value="1"/>
</dbReference>
<gene>
    <name evidence="10" type="ORF">P154DRAFT_463118</name>
</gene>
<keyword evidence="6" id="KW-0408">Iron</keyword>
<keyword evidence="11" id="KW-1185">Reference proteome</keyword>
<feature type="region of interest" description="Disordered" evidence="8">
    <location>
        <begin position="1"/>
        <end position="59"/>
    </location>
</feature>
<feature type="non-terminal residue" evidence="10">
    <location>
        <position position="398"/>
    </location>
</feature>
<evidence type="ECO:0000256" key="2">
    <source>
        <dbReference type="ARBA" id="ARBA00022559"/>
    </source>
</evidence>
<evidence type="ECO:0000256" key="1">
    <source>
        <dbReference type="ARBA" id="ARBA00001970"/>
    </source>
</evidence>
<dbReference type="AlphaFoldDB" id="A0A6A5WPH9"/>
<dbReference type="Gene3D" id="1.10.489.10">
    <property type="entry name" value="Chloroperoxidase-like"/>
    <property type="match status" value="1"/>
</dbReference>
<dbReference type="Pfam" id="PF01328">
    <property type="entry name" value="Peroxidase_2"/>
    <property type="match status" value="1"/>
</dbReference>
<evidence type="ECO:0000256" key="6">
    <source>
        <dbReference type="ARBA" id="ARBA00023004"/>
    </source>
</evidence>
<feature type="compositionally biased region" description="Basic and acidic residues" evidence="8">
    <location>
        <begin position="47"/>
        <end position="58"/>
    </location>
</feature>
<dbReference type="PANTHER" id="PTHR33577:SF1">
    <property type="entry name" value="HEME HALOPEROXIDASE FAMILY PROFILE DOMAIN-CONTAINING PROTEIN"/>
    <property type="match status" value="1"/>
</dbReference>
<dbReference type="InterPro" id="IPR036851">
    <property type="entry name" value="Chloroperoxidase-like_sf"/>
</dbReference>
<evidence type="ECO:0000259" key="9">
    <source>
        <dbReference type="PROSITE" id="PS51405"/>
    </source>
</evidence>
<evidence type="ECO:0000256" key="4">
    <source>
        <dbReference type="ARBA" id="ARBA00022723"/>
    </source>
</evidence>
<feature type="domain" description="Heme haloperoxidase family profile" evidence="9">
    <location>
        <begin position="44"/>
        <end position="289"/>
    </location>
</feature>